<dbReference type="InterPro" id="IPR057683">
    <property type="entry name" value="DUF7923"/>
</dbReference>
<sequence>MLSEAEIRALEGQIGTAVRDDQRHHENLQNLLRQFQSLLQSYNGLKSDYEEEKANREKWKNQAKGQERNPFVLVLVDGDGYLFKEHLVKAGSEGGVTAAQLMNESIRRLLQERLPDQANQCRVMVRIYSNLLGLSKTLARAGLAGFEARSLSAFTSNFTRSQDLFDFIDAGDKKEGADFKIREEMFRLFADNSQCKHIFFAGCHDTGYLSLLTPYIGKRNRITLLKAASFHPEFKTLDLPIREMPDVFMSAPLGESQPTAPTPTPAATFASPARAPVCKHFQKGICKYGNSCIKDHTMPGQQLSRTQLDTPSQTLSTVRHYAKYLPSMDSKAEKLIPVNKDGDRIDTYCPMPAKGAWETYNRRFKQRKLCNKFHLGGECSDLSCEFDHSTSDVDPGCLSVMRYMMRQRPCPKGSKCRSLKCYHGHMCQKDGCKCTKWSKFGRDIHTIDIKVAHWLVPVEHDDQSETTPSEAISGVKLMEFEKHSDSSSEGVEIGLSTWNNHLL</sequence>
<evidence type="ECO:0000256" key="2">
    <source>
        <dbReference type="SAM" id="Coils"/>
    </source>
</evidence>
<dbReference type="RefSeq" id="XP_026611695.1">
    <property type="nucleotide sequence ID" value="XM_026755013.1"/>
</dbReference>
<feature type="domain" description="C3H1-type" evidence="3">
    <location>
        <begin position="272"/>
        <end position="299"/>
    </location>
</feature>
<proteinExistence type="predicted"/>
<name>A0A397GE91_ASPTH</name>
<dbReference type="PROSITE" id="PS50103">
    <property type="entry name" value="ZF_C3H1"/>
    <property type="match status" value="1"/>
</dbReference>
<dbReference type="Pfam" id="PF25542">
    <property type="entry name" value="zf-CCCH_12"/>
    <property type="match status" value="1"/>
</dbReference>
<dbReference type="Gene3D" id="4.10.1000.10">
    <property type="entry name" value="Zinc finger, CCCH-type"/>
    <property type="match status" value="1"/>
</dbReference>
<dbReference type="GO" id="GO:0008270">
    <property type="term" value="F:zinc ion binding"/>
    <property type="evidence" value="ECO:0007669"/>
    <property type="project" value="UniProtKB-KW"/>
</dbReference>
<keyword evidence="1" id="KW-0863">Zinc-finger</keyword>
<evidence type="ECO:0000313" key="4">
    <source>
        <dbReference type="EMBL" id="RHZ47716.1"/>
    </source>
</evidence>
<dbReference type="InterPro" id="IPR057654">
    <property type="entry name" value="Znf-CCCH_tandem"/>
</dbReference>
<dbReference type="STRING" id="41047.A0A397GE91"/>
<dbReference type="VEuPathDB" id="FungiDB:CDV56_101394"/>
<dbReference type="Pfam" id="PF00642">
    <property type="entry name" value="zf-CCCH"/>
    <property type="match status" value="1"/>
</dbReference>
<feature type="coiled-coil region" evidence="2">
    <location>
        <begin position="28"/>
        <end position="69"/>
    </location>
</feature>
<accession>A0A397GE91</accession>
<reference evidence="4" key="1">
    <citation type="submission" date="2018-08" db="EMBL/GenBank/DDBJ databases">
        <title>Draft genome sequence of azole-resistant Aspergillus thermomutatus (Neosartorya pseudofischeri) strain HMR AF 39, isolated from a human nasal aspirate.</title>
        <authorList>
            <person name="Parent-Michaud M."/>
            <person name="Dufresne P.J."/>
            <person name="Fournier E."/>
            <person name="Martineau C."/>
            <person name="Moreira S."/>
            <person name="Perkins V."/>
            <person name="De Repentigny L."/>
            <person name="Dufresne S.F."/>
        </authorList>
    </citation>
    <scope>NUCLEOTIDE SEQUENCE [LARGE SCALE GENOMIC DNA]</scope>
    <source>
        <strain evidence="4">HMR AF 39</strain>
    </source>
</reference>
<dbReference type="AlphaFoldDB" id="A0A397GE91"/>
<dbReference type="Proteomes" id="UP000215305">
    <property type="component" value="Unassembled WGS sequence"/>
</dbReference>
<keyword evidence="1" id="KW-0862">Zinc</keyword>
<dbReference type="InterPro" id="IPR000571">
    <property type="entry name" value="Znf_CCCH"/>
</dbReference>
<keyword evidence="1" id="KW-0479">Metal-binding</keyword>
<organism evidence="4 5">
    <name type="scientific">Aspergillus thermomutatus</name>
    <name type="common">Neosartorya pseudofischeri</name>
    <dbReference type="NCBI Taxonomy" id="41047"/>
    <lineage>
        <taxon>Eukaryota</taxon>
        <taxon>Fungi</taxon>
        <taxon>Dikarya</taxon>
        <taxon>Ascomycota</taxon>
        <taxon>Pezizomycotina</taxon>
        <taxon>Eurotiomycetes</taxon>
        <taxon>Eurotiomycetidae</taxon>
        <taxon>Eurotiales</taxon>
        <taxon>Aspergillaceae</taxon>
        <taxon>Aspergillus</taxon>
        <taxon>Aspergillus subgen. Fumigati</taxon>
    </lineage>
</organism>
<dbReference type="GeneID" id="38123368"/>
<dbReference type="OrthoDB" id="2270193at2759"/>
<gene>
    <name evidence="4" type="ORF">CDV56_101394</name>
</gene>
<dbReference type="PANTHER" id="PTHR37543">
    <property type="entry name" value="CCCH ZINC FINGER DNA BINDING PROTEIN (AFU_ORTHOLOGUE AFUA_5G12760)"/>
    <property type="match status" value="1"/>
</dbReference>
<dbReference type="Pfam" id="PF25540">
    <property type="entry name" value="DUF7923"/>
    <property type="match status" value="1"/>
</dbReference>
<dbReference type="EMBL" id="NKHU02000214">
    <property type="protein sequence ID" value="RHZ47716.1"/>
    <property type="molecule type" value="Genomic_DNA"/>
</dbReference>
<keyword evidence="2" id="KW-0175">Coiled coil</keyword>
<dbReference type="PANTHER" id="PTHR37543:SF1">
    <property type="entry name" value="CCCH ZINC FINGER DNA BINDING PROTEIN (AFU_ORTHOLOGUE AFUA_5G12760)"/>
    <property type="match status" value="1"/>
</dbReference>
<dbReference type="Pfam" id="PF25543">
    <property type="entry name" value="zf-CCCH_tandem"/>
    <property type="match status" value="1"/>
</dbReference>
<protein>
    <recommendedName>
        <fullName evidence="3">C3H1-type domain-containing protein</fullName>
    </recommendedName>
</protein>
<comment type="caution">
    <text evidence="4">The sequence shown here is derived from an EMBL/GenBank/DDBJ whole genome shotgun (WGS) entry which is preliminary data.</text>
</comment>
<feature type="zinc finger region" description="C3H1-type" evidence="1">
    <location>
        <begin position="272"/>
        <end position="299"/>
    </location>
</feature>
<evidence type="ECO:0000313" key="5">
    <source>
        <dbReference type="Proteomes" id="UP000215305"/>
    </source>
</evidence>
<evidence type="ECO:0000256" key="1">
    <source>
        <dbReference type="PROSITE-ProRule" id="PRU00723"/>
    </source>
</evidence>
<keyword evidence="5" id="KW-1185">Reference proteome</keyword>
<dbReference type="SMART" id="SM00356">
    <property type="entry name" value="ZnF_C3H1"/>
    <property type="match status" value="2"/>
</dbReference>
<evidence type="ECO:0000259" key="3">
    <source>
        <dbReference type="PROSITE" id="PS50103"/>
    </source>
</evidence>